<keyword evidence="1" id="KW-1133">Transmembrane helix</keyword>
<evidence type="ECO:0000313" key="3">
    <source>
        <dbReference type="EMBL" id="AZQ43098.1"/>
    </source>
</evidence>
<evidence type="ECO:0000313" key="4">
    <source>
        <dbReference type="Proteomes" id="UP000279600"/>
    </source>
</evidence>
<dbReference type="InterPro" id="IPR036890">
    <property type="entry name" value="HATPase_C_sf"/>
</dbReference>
<dbReference type="Pfam" id="PF06580">
    <property type="entry name" value="His_kinase"/>
    <property type="match status" value="1"/>
</dbReference>
<dbReference type="Proteomes" id="UP000279600">
    <property type="component" value="Chromosome"/>
</dbReference>
<dbReference type="PANTHER" id="PTHR34220:SF7">
    <property type="entry name" value="SENSOR HISTIDINE KINASE YPDA"/>
    <property type="match status" value="1"/>
</dbReference>
<keyword evidence="3" id="KW-0418">Kinase</keyword>
<gene>
    <name evidence="3" type="ORF">EJ995_02180</name>
</gene>
<feature type="transmembrane region" description="Helical" evidence="1">
    <location>
        <begin position="122"/>
        <end position="143"/>
    </location>
</feature>
<name>A0A3S9MVA4_9FLAO</name>
<dbReference type="AlphaFoldDB" id="A0A3S9MVA4"/>
<feature type="transmembrane region" description="Helical" evidence="1">
    <location>
        <begin position="75"/>
        <end position="93"/>
    </location>
</feature>
<dbReference type="OrthoDB" id="9809908at2"/>
<sequence length="344" mass="40030">MKLRLLRFIGAFYLFFIFSETLRDIMRYPERWQNQNFDTARWFLGHLQSSLLFLAYALFSYLFLYYYYKKISKTVVFVALTVIAFGTIGLRYVTEEVIIKAITGYGNYYEGTTVAYYIVDNLYYAMLYTAFGVCWFFVHYAVVRDRQQQELLLENKKSELAFLRSQVNPHFLFNMLNNIYALINMKSDKALVATEKLSQLLRYSLYETDKLVTIENELDAVRSYIDLERLRFRESVQTTITAATNVQHIQVTPFLLMPLVENAFKHGVVTDATQPIMIKVQTDQDRLEIEVLNAVATREKDEVGGIGVENLKKRLALTYGDDAGMSTEVIDGQFIARIFIKLKP</sequence>
<dbReference type="GO" id="GO:0016020">
    <property type="term" value="C:membrane"/>
    <property type="evidence" value="ECO:0007669"/>
    <property type="project" value="InterPro"/>
</dbReference>
<accession>A0A3S9MVA4</accession>
<proteinExistence type="predicted"/>
<keyword evidence="4" id="KW-1185">Reference proteome</keyword>
<dbReference type="SUPFAM" id="SSF55874">
    <property type="entry name" value="ATPase domain of HSP90 chaperone/DNA topoisomerase II/histidine kinase"/>
    <property type="match status" value="1"/>
</dbReference>
<dbReference type="InterPro" id="IPR010559">
    <property type="entry name" value="Sig_transdc_His_kin_internal"/>
</dbReference>
<dbReference type="GO" id="GO:0000155">
    <property type="term" value="F:phosphorelay sensor kinase activity"/>
    <property type="evidence" value="ECO:0007669"/>
    <property type="project" value="InterPro"/>
</dbReference>
<evidence type="ECO:0000256" key="1">
    <source>
        <dbReference type="SAM" id="Phobius"/>
    </source>
</evidence>
<evidence type="ECO:0000259" key="2">
    <source>
        <dbReference type="Pfam" id="PF06580"/>
    </source>
</evidence>
<keyword evidence="1" id="KW-0812">Transmembrane</keyword>
<keyword evidence="1" id="KW-0472">Membrane</keyword>
<dbReference type="InterPro" id="IPR050640">
    <property type="entry name" value="Bact_2-comp_sensor_kinase"/>
</dbReference>
<protein>
    <submittedName>
        <fullName evidence="3">Histidine kinase</fullName>
    </submittedName>
</protein>
<feature type="domain" description="Signal transduction histidine kinase internal region" evidence="2">
    <location>
        <begin position="159"/>
        <end position="235"/>
    </location>
</feature>
<keyword evidence="3" id="KW-0808">Transferase</keyword>
<organism evidence="3 4">
    <name type="scientific">Nonlabens ponticola</name>
    <dbReference type="NCBI Taxonomy" id="2496866"/>
    <lineage>
        <taxon>Bacteria</taxon>
        <taxon>Pseudomonadati</taxon>
        <taxon>Bacteroidota</taxon>
        <taxon>Flavobacteriia</taxon>
        <taxon>Flavobacteriales</taxon>
        <taxon>Flavobacteriaceae</taxon>
        <taxon>Nonlabens</taxon>
    </lineage>
</organism>
<dbReference type="Gene3D" id="3.30.565.10">
    <property type="entry name" value="Histidine kinase-like ATPase, C-terminal domain"/>
    <property type="match status" value="1"/>
</dbReference>
<dbReference type="RefSeq" id="WP_126445174.1">
    <property type="nucleotide sequence ID" value="NZ_CP034549.1"/>
</dbReference>
<reference evidence="3 4" key="1">
    <citation type="submission" date="2018-12" db="EMBL/GenBank/DDBJ databases">
        <title>Complete genome of Nonlabens sp. MJ115.</title>
        <authorList>
            <person name="Choi H.S."/>
            <person name="Jung J."/>
        </authorList>
    </citation>
    <scope>NUCLEOTIDE SEQUENCE [LARGE SCALE GENOMIC DNA]</scope>
    <source>
        <strain evidence="3 4">MJ115</strain>
    </source>
</reference>
<dbReference type="PANTHER" id="PTHR34220">
    <property type="entry name" value="SENSOR HISTIDINE KINASE YPDA"/>
    <property type="match status" value="1"/>
</dbReference>
<dbReference type="KEGG" id="noj:EJ995_02180"/>
<dbReference type="EMBL" id="CP034549">
    <property type="protein sequence ID" value="AZQ43098.1"/>
    <property type="molecule type" value="Genomic_DNA"/>
</dbReference>
<feature type="transmembrane region" description="Helical" evidence="1">
    <location>
        <begin position="47"/>
        <end position="68"/>
    </location>
</feature>